<dbReference type="AlphaFoldDB" id="A0A8D3CKW8"/>
<feature type="transmembrane region" description="Helical" evidence="3">
    <location>
        <begin position="40"/>
        <end position="65"/>
    </location>
</feature>
<protein>
    <submittedName>
        <fullName evidence="5">Synaptojanin 2 binding protein</fullName>
    </submittedName>
</protein>
<evidence type="ECO:0000256" key="1">
    <source>
        <dbReference type="ARBA" id="ARBA00004370"/>
    </source>
</evidence>
<name>A0A8D3CKW8_SCOMX</name>
<evidence type="ECO:0000256" key="3">
    <source>
        <dbReference type="SAM" id="Phobius"/>
    </source>
</evidence>
<keyword evidence="3" id="KW-0812">Transmembrane</keyword>
<dbReference type="Gene3D" id="2.30.42.10">
    <property type="match status" value="1"/>
</dbReference>
<dbReference type="GeneTree" id="ENSGT00830000128402"/>
<dbReference type="GO" id="GO:0098609">
    <property type="term" value="P:cell-cell adhesion"/>
    <property type="evidence" value="ECO:0007669"/>
    <property type="project" value="TreeGrafter"/>
</dbReference>
<dbReference type="InterPro" id="IPR050614">
    <property type="entry name" value="Synaptic_Scaffolding_LAP-MAGUK"/>
</dbReference>
<dbReference type="GO" id="GO:0019901">
    <property type="term" value="F:protein kinase binding"/>
    <property type="evidence" value="ECO:0007669"/>
    <property type="project" value="TreeGrafter"/>
</dbReference>
<comment type="subcellular location">
    <subcellularLocation>
        <location evidence="1">Membrane</location>
    </subcellularLocation>
</comment>
<feature type="domain" description="PDZ" evidence="4">
    <location>
        <begin position="60"/>
        <end position="137"/>
    </location>
</feature>
<keyword evidence="3" id="KW-1133">Transmembrane helix</keyword>
<evidence type="ECO:0000259" key="4">
    <source>
        <dbReference type="PROSITE" id="PS50106"/>
    </source>
</evidence>
<dbReference type="PANTHER" id="PTHR23119:SF51">
    <property type="entry name" value="DISKS LARGE 1 TUMOR SUPPRESSOR PROTEIN"/>
    <property type="match status" value="1"/>
</dbReference>
<dbReference type="GO" id="GO:0016323">
    <property type="term" value="C:basolateral plasma membrane"/>
    <property type="evidence" value="ECO:0007669"/>
    <property type="project" value="TreeGrafter"/>
</dbReference>
<dbReference type="GO" id="GO:0097120">
    <property type="term" value="P:receptor localization to synapse"/>
    <property type="evidence" value="ECO:0007669"/>
    <property type="project" value="TreeGrafter"/>
</dbReference>
<evidence type="ECO:0000256" key="2">
    <source>
        <dbReference type="ARBA" id="ARBA00023136"/>
    </source>
</evidence>
<dbReference type="Ensembl" id="ENSSMAT00000082238.1">
    <property type="protein sequence ID" value="ENSSMAP00000047926.1"/>
    <property type="gene ID" value="ENSSMAG00000010972.2"/>
</dbReference>
<evidence type="ECO:0000313" key="6">
    <source>
        <dbReference type="Proteomes" id="UP000694558"/>
    </source>
</evidence>
<organism evidence="5 6">
    <name type="scientific">Scophthalmus maximus</name>
    <name type="common">Turbot</name>
    <name type="synonym">Psetta maxima</name>
    <dbReference type="NCBI Taxonomy" id="52904"/>
    <lineage>
        <taxon>Eukaryota</taxon>
        <taxon>Metazoa</taxon>
        <taxon>Chordata</taxon>
        <taxon>Craniata</taxon>
        <taxon>Vertebrata</taxon>
        <taxon>Euteleostomi</taxon>
        <taxon>Actinopterygii</taxon>
        <taxon>Neopterygii</taxon>
        <taxon>Teleostei</taxon>
        <taxon>Neoteleostei</taxon>
        <taxon>Acanthomorphata</taxon>
        <taxon>Carangaria</taxon>
        <taxon>Pleuronectiformes</taxon>
        <taxon>Pleuronectoidei</taxon>
        <taxon>Scophthalmidae</taxon>
        <taxon>Scophthalmus</taxon>
    </lineage>
</organism>
<sequence>SVAEISLLNFDPIILIHVVIRRISHLCPGKQCAKTSVSCLVIDCLVCVCVCVFNLFFLGLGFNIVGGVDQPYVDNDSGIFVSKIKEDGAAALDGRLEEGDKILAINGVQLEDLTHGAAVDHFRTAGEDVELLVLKKFPLHMNGPSDSQPDHQSSAFSLGMLAALAGAAVLFSFIFTRHIRKHF</sequence>
<reference evidence="5" key="1">
    <citation type="submission" date="2023-05" db="EMBL/GenBank/DDBJ databases">
        <title>High-quality long-read genome of Scophthalmus maximus.</title>
        <authorList>
            <person name="Lien S."/>
            <person name="Martinez P."/>
        </authorList>
    </citation>
    <scope>NUCLEOTIDE SEQUENCE [LARGE SCALE GENOMIC DNA]</scope>
</reference>
<proteinExistence type="predicted"/>
<dbReference type="Proteomes" id="UP000694558">
    <property type="component" value="Chromosome 17"/>
</dbReference>
<accession>A0A8D3CKW8</accession>
<dbReference type="GO" id="GO:0043113">
    <property type="term" value="P:receptor clustering"/>
    <property type="evidence" value="ECO:0007669"/>
    <property type="project" value="TreeGrafter"/>
</dbReference>
<reference evidence="5" key="2">
    <citation type="submission" date="2025-08" db="UniProtKB">
        <authorList>
            <consortium name="Ensembl"/>
        </authorList>
    </citation>
    <scope>IDENTIFICATION</scope>
</reference>
<keyword evidence="2 3" id="KW-0472">Membrane</keyword>
<dbReference type="PANTHER" id="PTHR23119">
    <property type="entry name" value="DISCS LARGE"/>
    <property type="match status" value="1"/>
</dbReference>
<dbReference type="GO" id="GO:0045197">
    <property type="term" value="P:establishment or maintenance of epithelial cell apical/basal polarity"/>
    <property type="evidence" value="ECO:0007669"/>
    <property type="project" value="TreeGrafter"/>
</dbReference>
<feature type="transmembrane region" description="Helical" evidence="3">
    <location>
        <begin position="155"/>
        <end position="175"/>
    </location>
</feature>
<dbReference type="SUPFAM" id="SSF50156">
    <property type="entry name" value="PDZ domain-like"/>
    <property type="match status" value="1"/>
</dbReference>
<dbReference type="InterPro" id="IPR036034">
    <property type="entry name" value="PDZ_sf"/>
</dbReference>
<evidence type="ECO:0000313" key="5">
    <source>
        <dbReference type="Ensembl" id="ENSSMAP00000047926.1"/>
    </source>
</evidence>
<dbReference type="SMART" id="SM00228">
    <property type="entry name" value="PDZ"/>
    <property type="match status" value="1"/>
</dbReference>
<dbReference type="PROSITE" id="PS50106">
    <property type="entry name" value="PDZ"/>
    <property type="match status" value="1"/>
</dbReference>
<dbReference type="Pfam" id="PF00595">
    <property type="entry name" value="PDZ"/>
    <property type="match status" value="1"/>
</dbReference>
<gene>
    <name evidence="5" type="primary">synj2bp</name>
</gene>
<dbReference type="GO" id="GO:0030054">
    <property type="term" value="C:cell junction"/>
    <property type="evidence" value="ECO:0007669"/>
    <property type="project" value="TreeGrafter"/>
</dbReference>
<dbReference type="InterPro" id="IPR001478">
    <property type="entry name" value="PDZ"/>
</dbReference>